<keyword evidence="2" id="KW-0436">Ligase</keyword>
<keyword evidence="4" id="KW-0443">Lipid metabolism</keyword>
<dbReference type="GO" id="GO:0016020">
    <property type="term" value="C:membrane"/>
    <property type="evidence" value="ECO:0007669"/>
    <property type="project" value="TreeGrafter"/>
</dbReference>
<comment type="catalytic activity">
    <reaction evidence="15">
        <text>hexadecanoate + ATP + CoA = hexadecanoyl-CoA + AMP + diphosphate</text>
        <dbReference type="Rhea" id="RHEA:30751"/>
        <dbReference type="ChEBI" id="CHEBI:7896"/>
        <dbReference type="ChEBI" id="CHEBI:30616"/>
        <dbReference type="ChEBI" id="CHEBI:33019"/>
        <dbReference type="ChEBI" id="CHEBI:57287"/>
        <dbReference type="ChEBI" id="CHEBI:57379"/>
        <dbReference type="ChEBI" id="CHEBI:456215"/>
    </reaction>
    <physiologicalReaction direction="left-to-right" evidence="15">
        <dbReference type="Rhea" id="RHEA:30752"/>
    </physiologicalReaction>
</comment>
<organism evidence="17 18">
    <name type="scientific">Cyprinus carpio</name>
    <name type="common">Common carp</name>
    <dbReference type="NCBI Taxonomy" id="7962"/>
    <lineage>
        <taxon>Eukaryota</taxon>
        <taxon>Metazoa</taxon>
        <taxon>Chordata</taxon>
        <taxon>Craniata</taxon>
        <taxon>Vertebrata</taxon>
        <taxon>Euteleostomi</taxon>
        <taxon>Actinopterygii</taxon>
        <taxon>Neopterygii</taxon>
        <taxon>Teleostei</taxon>
        <taxon>Ostariophysi</taxon>
        <taxon>Cypriniformes</taxon>
        <taxon>Cyprinidae</taxon>
        <taxon>Cyprininae</taxon>
        <taxon>Cyprinus</taxon>
    </lineage>
</organism>
<evidence type="ECO:0000256" key="14">
    <source>
        <dbReference type="ARBA" id="ARBA00032120"/>
    </source>
</evidence>
<name>A0A8C2FJG7_CYPCA</name>
<evidence type="ECO:0000256" key="15">
    <source>
        <dbReference type="ARBA" id="ARBA00049139"/>
    </source>
</evidence>
<evidence type="ECO:0000256" key="12">
    <source>
        <dbReference type="ARBA" id="ARBA00026113"/>
    </source>
</evidence>
<evidence type="ECO:0000256" key="3">
    <source>
        <dbReference type="ARBA" id="ARBA00022741"/>
    </source>
</evidence>
<evidence type="ECO:0000256" key="7">
    <source>
        <dbReference type="ARBA" id="ARBA00024484"/>
    </source>
</evidence>
<proteinExistence type="inferred from homology"/>
<dbReference type="EC" id="6.2.1.15" evidence="12"/>
<dbReference type="PANTHER" id="PTHR43272:SF28">
    <property type="entry name" value="LONG-CHAIN-FATTY-ACID--COA LIGASE 1"/>
    <property type="match status" value="1"/>
</dbReference>
<dbReference type="AlphaFoldDB" id="A0A8C2FJG7"/>
<evidence type="ECO:0000256" key="4">
    <source>
        <dbReference type="ARBA" id="ARBA00022832"/>
    </source>
</evidence>
<dbReference type="GO" id="GO:0047676">
    <property type="term" value="F:arachidonate-CoA ligase activity"/>
    <property type="evidence" value="ECO:0007669"/>
    <property type="project" value="UniProtKB-EC"/>
</dbReference>
<comment type="similarity">
    <text evidence="1">Belongs to the ATP-dependent AMP-binding enzyme family.</text>
</comment>
<evidence type="ECO:0000259" key="16">
    <source>
        <dbReference type="Pfam" id="PF00501"/>
    </source>
</evidence>
<evidence type="ECO:0000256" key="1">
    <source>
        <dbReference type="ARBA" id="ARBA00006432"/>
    </source>
</evidence>
<dbReference type="InterPro" id="IPR000873">
    <property type="entry name" value="AMP-dep_synth/lig_dom"/>
</dbReference>
<dbReference type="Proteomes" id="UP000694701">
    <property type="component" value="Unplaced"/>
</dbReference>
<keyword evidence="5" id="KW-0067">ATP-binding</keyword>
<comment type="catalytic activity">
    <reaction evidence="11">
        <text>(E)-hexadec-2-enoate + ATP + CoA = (2E)-hexadecenoyl-CoA + AMP + diphosphate</text>
        <dbReference type="Rhea" id="RHEA:36139"/>
        <dbReference type="ChEBI" id="CHEBI:30616"/>
        <dbReference type="ChEBI" id="CHEBI:33019"/>
        <dbReference type="ChEBI" id="CHEBI:57287"/>
        <dbReference type="ChEBI" id="CHEBI:61526"/>
        <dbReference type="ChEBI" id="CHEBI:72745"/>
        <dbReference type="ChEBI" id="CHEBI:456215"/>
    </reaction>
    <physiologicalReaction direction="left-to-right" evidence="11">
        <dbReference type="Rhea" id="RHEA:36140"/>
    </physiologicalReaction>
</comment>
<dbReference type="Ensembl" id="ENSCCRT00020061732.1">
    <property type="protein sequence ID" value="ENSCCRP00020055999.1"/>
    <property type="gene ID" value="ENSCCRG00020020601.1"/>
</dbReference>
<dbReference type="InterPro" id="IPR042099">
    <property type="entry name" value="ANL_N_sf"/>
</dbReference>
<feature type="domain" description="AMP-dependent synthetase/ligase" evidence="16">
    <location>
        <begin position="96"/>
        <end position="233"/>
    </location>
</feature>
<dbReference type="Gene3D" id="3.40.50.12780">
    <property type="entry name" value="N-terminal domain of ligase-like"/>
    <property type="match status" value="2"/>
</dbReference>
<evidence type="ECO:0000256" key="5">
    <source>
        <dbReference type="ARBA" id="ARBA00022840"/>
    </source>
</evidence>
<dbReference type="PANTHER" id="PTHR43272">
    <property type="entry name" value="LONG-CHAIN-FATTY-ACID--COA LIGASE"/>
    <property type="match status" value="1"/>
</dbReference>
<comment type="catalytic activity">
    <reaction evidence="6">
        <text>5-hydroxy-(6E,8Z,11Z,14Z)-eicosatetraenoate + ATP + CoA = 5-hydroxy-(6E,8Z,11Z,14Z)-eicosatetraenoyl-CoA + AMP + diphosphate</text>
        <dbReference type="Rhea" id="RHEA:52108"/>
        <dbReference type="ChEBI" id="CHEBI:30616"/>
        <dbReference type="ChEBI" id="CHEBI:33019"/>
        <dbReference type="ChEBI" id="CHEBI:57287"/>
        <dbReference type="ChEBI" id="CHEBI:65341"/>
        <dbReference type="ChEBI" id="CHEBI:136407"/>
        <dbReference type="ChEBI" id="CHEBI:456215"/>
    </reaction>
    <physiologicalReaction direction="left-to-right" evidence="6">
        <dbReference type="Rhea" id="RHEA:52109"/>
    </physiologicalReaction>
</comment>
<evidence type="ECO:0000256" key="8">
    <source>
        <dbReference type="ARBA" id="ARBA00024495"/>
    </source>
</evidence>
<protein>
    <recommendedName>
        <fullName evidence="14">Arachidonate--CoA ligase</fullName>
        <ecNumber evidence="12">6.2.1.15</ecNumber>
        <ecNumber evidence="13">6.2.1.3</ecNumber>
    </recommendedName>
</protein>
<dbReference type="GO" id="GO:0005524">
    <property type="term" value="F:ATP binding"/>
    <property type="evidence" value="ECO:0007669"/>
    <property type="project" value="UniProtKB-KW"/>
</dbReference>
<reference evidence="17" key="1">
    <citation type="submission" date="2025-08" db="UniProtKB">
        <authorList>
            <consortium name="Ensembl"/>
        </authorList>
    </citation>
    <scope>IDENTIFICATION</scope>
</reference>
<dbReference type="Pfam" id="PF00501">
    <property type="entry name" value="AMP-binding"/>
    <property type="match status" value="2"/>
</dbReference>
<evidence type="ECO:0000256" key="9">
    <source>
        <dbReference type="ARBA" id="ARBA00024532"/>
    </source>
</evidence>
<dbReference type="GO" id="GO:0005783">
    <property type="term" value="C:endoplasmic reticulum"/>
    <property type="evidence" value="ECO:0007669"/>
    <property type="project" value="TreeGrafter"/>
</dbReference>
<evidence type="ECO:0000313" key="17">
    <source>
        <dbReference type="Ensembl" id="ENSCCRP00020055999.1"/>
    </source>
</evidence>
<dbReference type="InterPro" id="IPR045311">
    <property type="entry name" value="LC-FACS_euk"/>
</dbReference>
<comment type="catalytic activity">
    <reaction evidence="7">
        <text>a long-chain fatty acid + ATP + CoA = a long-chain fatty acyl-CoA + AMP + diphosphate</text>
        <dbReference type="Rhea" id="RHEA:15421"/>
        <dbReference type="ChEBI" id="CHEBI:30616"/>
        <dbReference type="ChEBI" id="CHEBI:33019"/>
        <dbReference type="ChEBI" id="CHEBI:57287"/>
        <dbReference type="ChEBI" id="CHEBI:57560"/>
        <dbReference type="ChEBI" id="CHEBI:83139"/>
        <dbReference type="ChEBI" id="CHEBI:456215"/>
        <dbReference type="EC" id="6.2.1.3"/>
    </reaction>
    <physiologicalReaction direction="left-to-right" evidence="7">
        <dbReference type="Rhea" id="RHEA:15422"/>
    </physiologicalReaction>
</comment>
<comment type="catalytic activity">
    <reaction evidence="8">
        <text>12-hydroxy-(5Z,8Z,10E,14Z)-eicosatetraenoate + ATP + CoA = 12-hydroxy-(5Z,8Z,10E,14Z)-eicosatetraenoyl-CoA + AMP + diphosphate</text>
        <dbReference type="Rhea" id="RHEA:52112"/>
        <dbReference type="ChEBI" id="CHEBI:30616"/>
        <dbReference type="ChEBI" id="CHEBI:33019"/>
        <dbReference type="ChEBI" id="CHEBI:57287"/>
        <dbReference type="ChEBI" id="CHEBI:90718"/>
        <dbReference type="ChEBI" id="CHEBI:136408"/>
        <dbReference type="ChEBI" id="CHEBI:456215"/>
    </reaction>
    <physiologicalReaction direction="left-to-right" evidence="8">
        <dbReference type="Rhea" id="RHEA:52113"/>
    </physiologicalReaction>
</comment>
<dbReference type="EC" id="6.2.1.3" evidence="13"/>
<keyword evidence="3" id="KW-0547">Nucleotide-binding</keyword>
<evidence type="ECO:0000256" key="6">
    <source>
        <dbReference type="ARBA" id="ARBA00024469"/>
    </source>
</evidence>
<dbReference type="SUPFAM" id="SSF56801">
    <property type="entry name" value="Acetyl-CoA synthetase-like"/>
    <property type="match status" value="1"/>
</dbReference>
<feature type="domain" description="AMP-dependent synthetase/ligase" evidence="16">
    <location>
        <begin position="241"/>
        <end position="413"/>
    </location>
</feature>
<keyword evidence="4" id="KW-0276">Fatty acid metabolism</keyword>
<dbReference type="CDD" id="cd05927">
    <property type="entry name" value="LC-FACS_euk"/>
    <property type="match status" value="1"/>
</dbReference>
<comment type="catalytic activity">
    <reaction evidence="9">
        <text>15-hydroxy-(5Z,8Z,11Z,13E)-eicosatetraenoate + ATP + CoA = 15-hydroxy-(5Z,8Z,11Z,13E)-eicosatetraenoyl-CoA + AMP + diphosphate</text>
        <dbReference type="Rhea" id="RHEA:52116"/>
        <dbReference type="ChEBI" id="CHEBI:30616"/>
        <dbReference type="ChEBI" id="CHEBI:33019"/>
        <dbReference type="ChEBI" id="CHEBI:57287"/>
        <dbReference type="ChEBI" id="CHEBI:78832"/>
        <dbReference type="ChEBI" id="CHEBI:136409"/>
        <dbReference type="ChEBI" id="CHEBI:456215"/>
    </reaction>
    <physiologicalReaction direction="left-to-right" evidence="9">
        <dbReference type="Rhea" id="RHEA:52117"/>
    </physiologicalReaction>
</comment>
<evidence type="ECO:0000256" key="10">
    <source>
        <dbReference type="ARBA" id="ARBA00024548"/>
    </source>
</evidence>
<accession>A0A8C2FJG7</accession>
<evidence type="ECO:0000256" key="2">
    <source>
        <dbReference type="ARBA" id="ARBA00022598"/>
    </source>
</evidence>
<sequence length="591" mass="66619">MQAHELLKQLRIPELSEVRDYFRSLSTNTLLGMGAVLNGGPLLSHFYEDAKTMYECFHRGLRESKNGPCLGSRKPKQPYEWLSYSEIANIYSLMSEIFLQWTISELACYTYSLISVPLYDTLGTEAIGYILEKACISTVVCDVPEKAKLLLDCVSGRQHTVKTLILIENFDADLVSRAQQCGIDIVSLKDTEDFRRRELSAIMDTTFLVWFLTGNPKGAMLTHRNVVSNSSAFIYVTKGDIRTLMDDLMTLKPTVFPVVPRLLNRMFDKIYGQANSPLKRRILEFAFRRKENEMKSGIMRRDSVWDKIIFKKVQASVGGHVRMMLTGAAPISATVLTFLRAALGCQFYEGYGQTECTAGSTTTLPGDWTAGHVGAPLPCNDIKLVDVAEMNYYATKGEGEVCVRGPNVFKGYLKDPEKTKEALDEDGWVHTGDIGRWLPNGTLQIVDRKKHIFKLAQGEYIAPEKIENIYIRSEAVAQTFVHGDSLQACLVAIIVPDPDFLPGWAKKRGIEGSYEELCKNKEVKKAILEDIVKLGKESGLKSFEQVKDIVLHTEMFSVQNGLLTPTLKAKRTDLRKHFRKQIDELYSNIKM</sequence>
<evidence type="ECO:0000256" key="13">
    <source>
        <dbReference type="ARBA" id="ARBA00026121"/>
    </source>
</evidence>
<comment type="catalytic activity">
    <reaction evidence="10">
        <text>(5Z,8Z,11Z,14Z)-eicosatetraenoate + ATP + CoA = (5Z,8Z,11Z,14Z)-eicosatetraenoyl-CoA + AMP + diphosphate</text>
        <dbReference type="Rhea" id="RHEA:19713"/>
        <dbReference type="ChEBI" id="CHEBI:30616"/>
        <dbReference type="ChEBI" id="CHEBI:32395"/>
        <dbReference type="ChEBI" id="CHEBI:33019"/>
        <dbReference type="ChEBI" id="CHEBI:57287"/>
        <dbReference type="ChEBI" id="CHEBI:57368"/>
        <dbReference type="ChEBI" id="CHEBI:456215"/>
        <dbReference type="EC" id="6.2.1.15"/>
    </reaction>
    <physiologicalReaction direction="left-to-right" evidence="10">
        <dbReference type="Rhea" id="RHEA:19714"/>
    </physiologicalReaction>
</comment>
<evidence type="ECO:0000256" key="11">
    <source>
        <dbReference type="ARBA" id="ARBA00024565"/>
    </source>
</evidence>
<evidence type="ECO:0000313" key="18">
    <source>
        <dbReference type="Proteomes" id="UP000694701"/>
    </source>
</evidence>